<proteinExistence type="predicted"/>
<reference evidence="1 4" key="2">
    <citation type="journal article" date="2019" name="Nat. Med.">
        <title>A library of human gut bacterial isolates paired with longitudinal multiomics data enables mechanistic microbiome research.</title>
        <authorList>
            <person name="Poyet M."/>
            <person name="Groussin M."/>
            <person name="Gibbons S.M."/>
            <person name="Avila-Pacheco J."/>
            <person name="Jiang X."/>
            <person name="Kearney S.M."/>
            <person name="Perrotta A.R."/>
            <person name="Berdy B."/>
            <person name="Zhao S."/>
            <person name="Lieberman T.D."/>
            <person name="Swanson P.K."/>
            <person name="Smith M."/>
            <person name="Roesemann S."/>
            <person name="Alexander J.E."/>
            <person name="Rich S.A."/>
            <person name="Livny J."/>
            <person name="Vlamakis H."/>
            <person name="Clish C."/>
            <person name="Bullock K."/>
            <person name="Deik A."/>
            <person name="Scott J."/>
            <person name="Pierce K.A."/>
            <person name="Xavier R.J."/>
            <person name="Alm E.J."/>
        </authorList>
    </citation>
    <scope>NUCLEOTIDE SEQUENCE [LARGE SCALE GENOMIC DNA]</scope>
    <source>
        <strain evidence="1 4">BIOML-A5</strain>
    </source>
</reference>
<accession>A0A139KBT9</accession>
<evidence type="ECO:0000313" key="3">
    <source>
        <dbReference type="Proteomes" id="UP000283684"/>
    </source>
</evidence>
<protein>
    <submittedName>
        <fullName evidence="2">Uncharacterized protein</fullName>
    </submittedName>
</protein>
<evidence type="ECO:0000313" key="2">
    <source>
        <dbReference type="EMBL" id="RGZ50501.1"/>
    </source>
</evidence>
<dbReference type="Proteomes" id="UP000283684">
    <property type="component" value="Unassembled WGS sequence"/>
</dbReference>
<dbReference type="AlphaFoldDB" id="A0A139KBT9"/>
<sequence length="252" mass="28474">MEEKNKGLNINIEHYTGEKPIEVVYRLGDAAQAQQPLATKAPEKISVSGTISTPYEWLSKRIDTVDQKRANVVVNREKMTIQLTVNEDDYYNKNTFTGTVEVSETFEKFGINDGEKGWIPAKLGQFLRLNRGLFEDKEKCMVLVSNLKNFNAKAKAEIEKQRDPSGSVADVYRCQVESNLPKSFTVNMAIFKGTAKQPIEIEFDHYLTNGEVFLQLVSPGANEVMESYRDKCIDEVLDKIKDIAPDIAILEV</sequence>
<dbReference type="EMBL" id="QSEE01000003">
    <property type="protein sequence ID" value="RGZ50501.1"/>
    <property type="molecule type" value="Genomic_DNA"/>
</dbReference>
<evidence type="ECO:0000313" key="1">
    <source>
        <dbReference type="EMBL" id="KAB4241184.1"/>
    </source>
</evidence>
<dbReference type="EMBL" id="WCTL01000001">
    <property type="protein sequence ID" value="KAB4241184.1"/>
    <property type="molecule type" value="Genomic_DNA"/>
</dbReference>
<dbReference type="Proteomes" id="UP000462376">
    <property type="component" value="Unassembled WGS sequence"/>
</dbReference>
<evidence type="ECO:0000313" key="4">
    <source>
        <dbReference type="Proteomes" id="UP000462376"/>
    </source>
</evidence>
<organism evidence="2 3">
    <name type="scientific">Bacteroides uniformis</name>
    <dbReference type="NCBI Taxonomy" id="820"/>
    <lineage>
        <taxon>Bacteria</taxon>
        <taxon>Pseudomonadati</taxon>
        <taxon>Bacteroidota</taxon>
        <taxon>Bacteroidia</taxon>
        <taxon>Bacteroidales</taxon>
        <taxon>Bacteroidaceae</taxon>
        <taxon>Bacteroides</taxon>
    </lineage>
</organism>
<reference evidence="2 3" key="1">
    <citation type="submission" date="2018-08" db="EMBL/GenBank/DDBJ databases">
        <title>A genome reference for cultivated species of the human gut microbiota.</title>
        <authorList>
            <person name="Zou Y."/>
            <person name="Xue W."/>
            <person name="Luo G."/>
        </authorList>
    </citation>
    <scope>NUCLEOTIDE SEQUENCE [LARGE SCALE GENOMIC DNA]</scope>
    <source>
        <strain evidence="2 3">AM50-4</strain>
    </source>
</reference>
<comment type="caution">
    <text evidence="2">The sequence shown here is derived from an EMBL/GenBank/DDBJ whole genome shotgun (WGS) entry which is preliminary data.</text>
</comment>
<gene>
    <name evidence="2" type="ORF">DW988_04940</name>
    <name evidence="1" type="ORF">GAP47_00740</name>
</gene>
<name>A0A139KBT9_BACUN</name>
<dbReference type="RefSeq" id="WP_036633285.1">
    <property type="nucleotide sequence ID" value="NZ_CAXTQO010000004.1"/>
</dbReference>